<evidence type="ECO:0000313" key="2">
    <source>
        <dbReference type="Proteomes" id="UP000323166"/>
    </source>
</evidence>
<reference evidence="1 2" key="1">
    <citation type="submission" date="2019-07" db="EMBL/GenBank/DDBJ databases">
        <title>Genomic Encyclopedia of Type Strains, Phase I: the one thousand microbial genomes (KMG-I) project.</title>
        <authorList>
            <person name="Kyrpides N."/>
        </authorList>
    </citation>
    <scope>NUCLEOTIDE SEQUENCE [LARGE SCALE GENOMIC DNA]</scope>
    <source>
        <strain evidence="1 2">DSM 6562</strain>
    </source>
</reference>
<keyword evidence="2" id="KW-1185">Reference proteome</keyword>
<gene>
    <name evidence="1" type="ORF">LX24_01468</name>
</gene>
<protein>
    <submittedName>
        <fullName evidence="1">Uncharacterized protein</fullName>
    </submittedName>
</protein>
<dbReference type="Proteomes" id="UP000323166">
    <property type="component" value="Unassembled WGS sequence"/>
</dbReference>
<dbReference type="RefSeq" id="WP_279233188.1">
    <property type="nucleotide sequence ID" value="NZ_VNHM01000007.1"/>
</dbReference>
<organism evidence="1 2">
    <name type="scientific">Desulfallas thermosapovorans DSM 6562</name>
    <dbReference type="NCBI Taxonomy" id="1121431"/>
    <lineage>
        <taxon>Bacteria</taxon>
        <taxon>Bacillati</taxon>
        <taxon>Bacillota</taxon>
        <taxon>Clostridia</taxon>
        <taxon>Eubacteriales</taxon>
        <taxon>Desulfallaceae</taxon>
        <taxon>Desulfallas</taxon>
    </lineage>
</organism>
<accession>A0A5S4ZRH5</accession>
<dbReference type="AlphaFoldDB" id="A0A5S4ZRH5"/>
<sequence>MPTSGPLTEEQQEILKAYEQSLIDDGKATRTIQSYLSDHT</sequence>
<comment type="caution">
    <text evidence="1">The sequence shown here is derived from an EMBL/GenBank/DDBJ whole genome shotgun (WGS) entry which is preliminary data.</text>
</comment>
<proteinExistence type="predicted"/>
<evidence type="ECO:0000313" key="1">
    <source>
        <dbReference type="EMBL" id="TYO95507.1"/>
    </source>
</evidence>
<name>A0A5S4ZRH5_9FIRM</name>
<dbReference type="EMBL" id="VNHM01000007">
    <property type="protein sequence ID" value="TYO95507.1"/>
    <property type="molecule type" value="Genomic_DNA"/>
</dbReference>